<gene>
    <name evidence="13" type="ORF">B7P43_G07772</name>
</gene>
<dbReference type="Pfam" id="PF07776">
    <property type="entry name" value="zf-AD"/>
    <property type="match status" value="1"/>
</dbReference>
<keyword evidence="7" id="KW-0539">Nucleus</keyword>
<feature type="compositionally biased region" description="Basic and acidic residues" evidence="10">
    <location>
        <begin position="111"/>
        <end position="125"/>
    </location>
</feature>
<evidence type="ECO:0000256" key="5">
    <source>
        <dbReference type="ARBA" id="ARBA00023015"/>
    </source>
</evidence>
<dbReference type="SUPFAM" id="SSF57716">
    <property type="entry name" value="Glucocorticoid receptor-like (DNA-binding domain)"/>
    <property type="match status" value="2"/>
</dbReference>
<evidence type="ECO:0000256" key="9">
    <source>
        <dbReference type="PROSITE-ProRule" id="PRU01263"/>
    </source>
</evidence>
<dbReference type="FunFam" id="3.30.50.10:FF:000002">
    <property type="entry name" value="Gata transcription factor gatad"/>
    <property type="match status" value="1"/>
</dbReference>
<feature type="region of interest" description="Disordered" evidence="10">
    <location>
        <begin position="501"/>
        <end position="537"/>
    </location>
</feature>
<dbReference type="GO" id="GO:0045165">
    <property type="term" value="P:cell fate commitment"/>
    <property type="evidence" value="ECO:0007669"/>
    <property type="project" value="TreeGrafter"/>
</dbReference>
<keyword evidence="5" id="KW-0805">Transcription regulation</keyword>
<dbReference type="GO" id="GO:0000978">
    <property type="term" value="F:RNA polymerase II cis-regulatory region sequence-specific DNA binding"/>
    <property type="evidence" value="ECO:0007669"/>
    <property type="project" value="TreeGrafter"/>
</dbReference>
<dbReference type="STRING" id="105785.A0A2J7QJG5"/>
<feature type="region of interest" description="Disordered" evidence="10">
    <location>
        <begin position="111"/>
        <end position="223"/>
    </location>
</feature>
<feature type="compositionally biased region" description="Polar residues" evidence="10">
    <location>
        <begin position="616"/>
        <end position="627"/>
    </location>
</feature>
<dbReference type="SMART" id="SM00401">
    <property type="entry name" value="ZnF_GATA"/>
    <property type="match status" value="1"/>
</dbReference>
<evidence type="ECO:0000256" key="8">
    <source>
        <dbReference type="PROSITE-ProRule" id="PRU00094"/>
    </source>
</evidence>
<dbReference type="GO" id="GO:0000122">
    <property type="term" value="P:negative regulation of transcription by RNA polymerase II"/>
    <property type="evidence" value="ECO:0007669"/>
    <property type="project" value="TreeGrafter"/>
</dbReference>
<accession>A0A2J7QJG5</accession>
<dbReference type="PANTHER" id="PTHR10071:SF337">
    <property type="entry name" value="GATA-BINDING FACTOR A"/>
    <property type="match status" value="1"/>
</dbReference>
<feature type="compositionally biased region" description="Polar residues" evidence="10">
    <location>
        <begin position="243"/>
        <end position="263"/>
    </location>
</feature>
<feature type="compositionally biased region" description="Basic and acidic residues" evidence="10">
    <location>
        <begin position="200"/>
        <end position="214"/>
    </location>
</feature>
<comment type="caution">
    <text evidence="13">The sequence shown here is derived from an EMBL/GenBank/DDBJ whole genome shotgun (WGS) entry which is preliminary data.</text>
</comment>
<keyword evidence="6" id="KW-0804">Transcription</keyword>
<evidence type="ECO:0000259" key="12">
    <source>
        <dbReference type="PROSITE" id="PS51915"/>
    </source>
</evidence>
<dbReference type="PROSITE" id="PS00344">
    <property type="entry name" value="GATA_ZN_FINGER_1"/>
    <property type="match status" value="1"/>
</dbReference>
<dbReference type="AlphaFoldDB" id="A0A2J7QJG5"/>
<evidence type="ECO:0000256" key="2">
    <source>
        <dbReference type="ARBA" id="ARBA00022723"/>
    </source>
</evidence>
<feature type="region of interest" description="Disordered" evidence="10">
    <location>
        <begin position="235"/>
        <end position="263"/>
    </location>
</feature>
<evidence type="ECO:0000256" key="10">
    <source>
        <dbReference type="SAM" id="MobiDB-lite"/>
    </source>
</evidence>
<dbReference type="PRINTS" id="PR00619">
    <property type="entry name" value="GATAZNFINGER"/>
</dbReference>
<dbReference type="GO" id="GO:0005634">
    <property type="term" value="C:nucleus"/>
    <property type="evidence" value="ECO:0007669"/>
    <property type="project" value="UniProtKB-SubCell"/>
</dbReference>
<proteinExistence type="predicted"/>
<dbReference type="Gene3D" id="3.30.50.10">
    <property type="entry name" value="Erythroid Transcription Factor GATA-1, subunit A"/>
    <property type="match status" value="1"/>
</dbReference>
<keyword evidence="4 9" id="KW-0862">Zinc</keyword>
<dbReference type="PANTHER" id="PTHR10071">
    <property type="entry name" value="TRANSCRIPTION FACTOR GATA FAMILY MEMBER"/>
    <property type="match status" value="1"/>
</dbReference>
<dbReference type="InterPro" id="IPR012934">
    <property type="entry name" value="Znf_AD"/>
</dbReference>
<dbReference type="InterPro" id="IPR039355">
    <property type="entry name" value="Transcription_factor_GATA"/>
</dbReference>
<evidence type="ECO:0000259" key="11">
    <source>
        <dbReference type="PROSITE" id="PS50114"/>
    </source>
</evidence>
<feature type="compositionally biased region" description="Basic and acidic residues" evidence="10">
    <location>
        <begin position="173"/>
        <end position="186"/>
    </location>
</feature>
<dbReference type="PROSITE" id="PS51915">
    <property type="entry name" value="ZAD"/>
    <property type="match status" value="1"/>
</dbReference>
<dbReference type="GO" id="GO:0008270">
    <property type="term" value="F:zinc ion binding"/>
    <property type="evidence" value="ECO:0007669"/>
    <property type="project" value="UniProtKB-UniRule"/>
</dbReference>
<evidence type="ECO:0000256" key="3">
    <source>
        <dbReference type="ARBA" id="ARBA00022771"/>
    </source>
</evidence>
<dbReference type="OrthoDB" id="515401at2759"/>
<dbReference type="InterPro" id="IPR000679">
    <property type="entry name" value="Znf_GATA"/>
</dbReference>
<dbReference type="Proteomes" id="UP000235965">
    <property type="component" value="Unassembled WGS sequence"/>
</dbReference>
<feature type="binding site" evidence="9">
    <location>
        <position position="12"/>
    </location>
    <ligand>
        <name>Zn(2+)</name>
        <dbReference type="ChEBI" id="CHEBI:29105"/>
    </ligand>
</feature>
<reference evidence="13 14" key="1">
    <citation type="submission" date="2017-12" db="EMBL/GenBank/DDBJ databases">
        <title>Hemimetabolous genomes reveal molecular basis of termite eusociality.</title>
        <authorList>
            <person name="Harrison M.C."/>
            <person name="Jongepier E."/>
            <person name="Robertson H.M."/>
            <person name="Arning N."/>
            <person name="Bitard-Feildel T."/>
            <person name="Chao H."/>
            <person name="Childers C.P."/>
            <person name="Dinh H."/>
            <person name="Doddapaneni H."/>
            <person name="Dugan S."/>
            <person name="Gowin J."/>
            <person name="Greiner C."/>
            <person name="Han Y."/>
            <person name="Hu H."/>
            <person name="Hughes D.S.T."/>
            <person name="Huylmans A.-K."/>
            <person name="Kemena C."/>
            <person name="Kremer L.P.M."/>
            <person name="Lee S.L."/>
            <person name="Lopez-Ezquerra A."/>
            <person name="Mallet L."/>
            <person name="Monroy-Kuhn J.M."/>
            <person name="Moser A."/>
            <person name="Murali S.C."/>
            <person name="Muzny D.M."/>
            <person name="Otani S."/>
            <person name="Piulachs M.-D."/>
            <person name="Poelchau M."/>
            <person name="Qu J."/>
            <person name="Schaub F."/>
            <person name="Wada-Katsumata A."/>
            <person name="Worley K.C."/>
            <person name="Xie Q."/>
            <person name="Ylla G."/>
            <person name="Poulsen M."/>
            <person name="Gibbs R.A."/>
            <person name="Schal C."/>
            <person name="Richards S."/>
            <person name="Belles X."/>
            <person name="Korb J."/>
            <person name="Bornberg-Bauer E."/>
        </authorList>
    </citation>
    <scope>NUCLEOTIDE SEQUENCE [LARGE SCALE GENOMIC DNA]</scope>
    <source>
        <tissue evidence="13">Whole body</tissue>
    </source>
</reference>
<comment type="subcellular location">
    <subcellularLocation>
        <location evidence="1">Nucleus</location>
    </subcellularLocation>
</comment>
<feature type="compositionally biased region" description="Acidic residues" evidence="10">
    <location>
        <begin position="153"/>
        <end position="172"/>
    </location>
</feature>
<evidence type="ECO:0000313" key="13">
    <source>
        <dbReference type="EMBL" id="PNF28733.1"/>
    </source>
</evidence>
<feature type="binding site" evidence="9">
    <location>
        <position position="61"/>
    </location>
    <ligand>
        <name>Zn(2+)</name>
        <dbReference type="ChEBI" id="CHEBI:29105"/>
    </ligand>
</feature>
<feature type="domain" description="ZAD" evidence="12">
    <location>
        <begin position="10"/>
        <end position="85"/>
    </location>
</feature>
<protein>
    <submittedName>
        <fullName evidence="13">Uncharacterized protein</fullName>
    </submittedName>
</protein>
<evidence type="ECO:0000256" key="6">
    <source>
        <dbReference type="ARBA" id="ARBA00023163"/>
    </source>
</evidence>
<feature type="domain" description="GATA-type" evidence="11">
    <location>
        <begin position="457"/>
        <end position="510"/>
    </location>
</feature>
<evidence type="ECO:0000256" key="7">
    <source>
        <dbReference type="ARBA" id="ARBA00023242"/>
    </source>
</evidence>
<dbReference type="InterPro" id="IPR013088">
    <property type="entry name" value="Znf_NHR/GATA"/>
</dbReference>
<keyword evidence="2 9" id="KW-0479">Metal-binding</keyword>
<dbReference type="GO" id="GO:0000981">
    <property type="term" value="F:DNA-binding transcription factor activity, RNA polymerase II-specific"/>
    <property type="evidence" value="ECO:0007669"/>
    <property type="project" value="TreeGrafter"/>
</dbReference>
<feature type="compositionally biased region" description="Basic residues" evidence="10">
    <location>
        <begin position="509"/>
        <end position="526"/>
    </location>
</feature>
<feature type="binding site" evidence="9">
    <location>
        <position position="58"/>
    </location>
    <ligand>
        <name>Zn(2+)</name>
        <dbReference type="ChEBI" id="CHEBI:29105"/>
    </ligand>
</feature>
<dbReference type="PROSITE" id="PS50114">
    <property type="entry name" value="GATA_ZN_FINGER_2"/>
    <property type="match status" value="1"/>
</dbReference>
<dbReference type="Pfam" id="PF00320">
    <property type="entry name" value="GATA"/>
    <property type="match status" value="1"/>
</dbReference>
<name>A0A2J7QJG5_9NEOP</name>
<feature type="compositionally biased region" description="Acidic residues" evidence="10">
    <location>
        <begin position="600"/>
        <end position="609"/>
    </location>
</feature>
<sequence length="627" mass="69125">MCSIPPKFYELCRLCLSCDGVKSSIFDKEGTQRNFPLKIMTCLSILVSDKDLLPPSICQRCVYKLDALYDFKEESRKSDVILKQYLSYTEHFAHAAQVSVKKETGNLVDFNSRKADQNGVQDDRASGSPCSEKSMDKETQEMVAALELRIKEEPEDEEDEEEEEEEDEEEEEGNRTEGENDIHDNGLHMNGESYKFKSGRRNERGNKSSEHGSAEDVNQDQGLDMSVERKLKEEEAFGEEKQNGTNLTPHESDNEGSNCESTVCSADDEAVGKWRADVRSSSDESHDVGRRPVGEASNLLRTLISCRKLGITPTEAAANNHVVPVGTSLQHSLKSRSKLYSAIQGSSVVPETLVEAHSGAVLGNRTNLPSTEEVPSAFTIAMKSVEKAAKANVTFVTVTKQDGNRRKQSCPSKADASTIRRSPISPYVHGETYLPDFTGNSPWCNISAVKTGRLAARRMDLSCSNCGTMTTTIWRRNPEGEMVCNACGLYYKLHGVNRPVTMRRDTIHTRRRRPKGEKGSGRHRNKSGNSGSSNEDPVDMLAALRRQIQPHLMLALQAAPESSKTISISASGNHNHLPPVVSVPSAYAMVQVKAEPVESAGEEDEDENLADLPLNLVSTTLSEPPSQ</sequence>
<keyword evidence="3 8" id="KW-0863">Zinc-finger</keyword>
<dbReference type="SMART" id="SM00868">
    <property type="entry name" value="zf-AD"/>
    <property type="match status" value="1"/>
</dbReference>
<dbReference type="EMBL" id="NEVH01013555">
    <property type="protein sequence ID" value="PNF28733.1"/>
    <property type="molecule type" value="Genomic_DNA"/>
</dbReference>
<keyword evidence="14" id="KW-1185">Reference proteome</keyword>
<dbReference type="CDD" id="cd00202">
    <property type="entry name" value="ZnF_GATA"/>
    <property type="match status" value="1"/>
</dbReference>
<dbReference type="Gene3D" id="3.40.1800.20">
    <property type="match status" value="1"/>
</dbReference>
<evidence type="ECO:0000256" key="4">
    <source>
        <dbReference type="ARBA" id="ARBA00022833"/>
    </source>
</evidence>
<dbReference type="InParanoid" id="A0A2J7QJG5"/>
<evidence type="ECO:0000313" key="14">
    <source>
        <dbReference type="Proteomes" id="UP000235965"/>
    </source>
</evidence>
<dbReference type="GO" id="GO:0045944">
    <property type="term" value="P:positive regulation of transcription by RNA polymerase II"/>
    <property type="evidence" value="ECO:0007669"/>
    <property type="project" value="TreeGrafter"/>
</dbReference>
<organism evidence="13 14">
    <name type="scientific">Cryptotermes secundus</name>
    <dbReference type="NCBI Taxonomy" id="105785"/>
    <lineage>
        <taxon>Eukaryota</taxon>
        <taxon>Metazoa</taxon>
        <taxon>Ecdysozoa</taxon>
        <taxon>Arthropoda</taxon>
        <taxon>Hexapoda</taxon>
        <taxon>Insecta</taxon>
        <taxon>Pterygota</taxon>
        <taxon>Neoptera</taxon>
        <taxon>Polyneoptera</taxon>
        <taxon>Dictyoptera</taxon>
        <taxon>Blattodea</taxon>
        <taxon>Blattoidea</taxon>
        <taxon>Termitoidae</taxon>
        <taxon>Kalotermitidae</taxon>
        <taxon>Cryptotermitinae</taxon>
        <taxon>Cryptotermes</taxon>
    </lineage>
</organism>
<evidence type="ECO:0000256" key="1">
    <source>
        <dbReference type="ARBA" id="ARBA00004123"/>
    </source>
</evidence>
<feature type="binding site" evidence="9">
    <location>
        <position position="15"/>
    </location>
    <ligand>
        <name>Zn(2+)</name>
        <dbReference type="ChEBI" id="CHEBI:29105"/>
    </ligand>
</feature>
<feature type="region of interest" description="Disordered" evidence="10">
    <location>
        <begin position="595"/>
        <end position="627"/>
    </location>
</feature>